<proteinExistence type="predicted"/>
<gene>
    <name evidence="1" type="ORF">QZM56_35930</name>
</gene>
<dbReference type="AlphaFoldDB" id="A0AAP4RAN0"/>
<dbReference type="RefSeq" id="WP_025496801.1">
    <property type="nucleotide sequence ID" value="NZ_JAUJQS010000043.1"/>
</dbReference>
<reference evidence="1" key="1">
    <citation type="submission" date="2023-07" db="EMBL/GenBank/DDBJ databases">
        <title>A collection of bacterial strains from the Burkholderia cepacia Research Laboratory and Repository.</title>
        <authorList>
            <person name="Lipuma J."/>
            <person name="Spilker T."/>
            <person name="Caverly L."/>
        </authorList>
    </citation>
    <scope>NUCLEOTIDE SEQUENCE</scope>
    <source>
        <strain evidence="1">AU44979</strain>
    </source>
</reference>
<dbReference type="Proteomes" id="UP001172109">
    <property type="component" value="Unassembled WGS sequence"/>
</dbReference>
<organism evidence="1 2">
    <name type="scientific">Burkholderia contaminans</name>
    <dbReference type="NCBI Taxonomy" id="488447"/>
    <lineage>
        <taxon>Bacteria</taxon>
        <taxon>Pseudomonadati</taxon>
        <taxon>Pseudomonadota</taxon>
        <taxon>Betaproteobacteria</taxon>
        <taxon>Burkholderiales</taxon>
        <taxon>Burkholderiaceae</taxon>
        <taxon>Burkholderia</taxon>
        <taxon>Burkholderia cepacia complex</taxon>
    </lineage>
</organism>
<name>A0AAP4RAN0_9BURK</name>
<dbReference type="EMBL" id="JAUJQS010000043">
    <property type="protein sequence ID" value="MDN7569901.1"/>
    <property type="molecule type" value="Genomic_DNA"/>
</dbReference>
<sequence length="66" mass="7611">MSVIETMKEEDVRRGREYQCTEEDFGGIVKVTEVGSDMVHYTGDADGFAVMSEFVRAYRPYHRSKN</sequence>
<evidence type="ECO:0000313" key="2">
    <source>
        <dbReference type="Proteomes" id="UP001172109"/>
    </source>
</evidence>
<comment type="caution">
    <text evidence="1">The sequence shown here is derived from an EMBL/GenBank/DDBJ whole genome shotgun (WGS) entry which is preliminary data.</text>
</comment>
<accession>A0AAP4RAN0</accession>
<protein>
    <submittedName>
        <fullName evidence="1">Uncharacterized protein</fullName>
    </submittedName>
</protein>
<evidence type="ECO:0000313" key="1">
    <source>
        <dbReference type="EMBL" id="MDN7569901.1"/>
    </source>
</evidence>